<evidence type="ECO:0000256" key="1">
    <source>
        <dbReference type="SAM" id="MobiDB-lite"/>
    </source>
</evidence>
<dbReference type="AlphaFoldDB" id="A0A5M3YRP3"/>
<feature type="region of interest" description="Disordered" evidence="1">
    <location>
        <begin position="1"/>
        <end position="32"/>
    </location>
</feature>
<dbReference type="Pfam" id="PF04450">
    <property type="entry name" value="BSP"/>
    <property type="match status" value="1"/>
</dbReference>
<dbReference type="InterPro" id="IPR007541">
    <property type="entry name" value="Uncharacterised_BSP"/>
</dbReference>
<gene>
    <name evidence="2" type="ORF">ATEIFO6365_0003046000</name>
</gene>
<keyword evidence="3" id="KW-1185">Reference proteome</keyword>
<name>A0A5M3YRP3_ASPTE</name>
<dbReference type="EMBL" id="BLJY01000003">
    <property type="protein sequence ID" value="GFF14394.1"/>
    <property type="molecule type" value="Genomic_DNA"/>
</dbReference>
<dbReference type="Proteomes" id="UP000452235">
    <property type="component" value="Unassembled WGS sequence"/>
</dbReference>
<feature type="compositionally biased region" description="Polar residues" evidence="1">
    <location>
        <begin position="15"/>
        <end position="29"/>
    </location>
</feature>
<comment type="caution">
    <text evidence="2">The sequence shown here is derived from an EMBL/GenBank/DDBJ whole genome shotgun (WGS) entry which is preliminary data.</text>
</comment>
<proteinExistence type="predicted"/>
<evidence type="ECO:0000313" key="3">
    <source>
        <dbReference type="Proteomes" id="UP000452235"/>
    </source>
</evidence>
<sequence length="268" mass="29947">MTRSSDPVPSAAPQPDTSQDTHPPDNANSKPDLRLHQEDLRHPGTKTFTLLIPDLVAVLETALTHIVANLYTPPPPSSHRTFTPSVPATRSVTFVLREFSGVAYTVGRGDDKEIDLSLSYIVQSGRYADPAAELRGVLTHELVHCYQHTAPPCAKNDCDMPQPPGGLIEGVADFVRLKAGLVPPHWTRPRSAKERPEKWDQGYQHTAFFFEWLEDARVGKGAVGMLNDRLLRVGYRDGFWRSLFGADVEQLWEEYGLYLDTIPRPQEP</sequence>
<dbReference type="OrthoDB" id="891726at2759"/>
<dbReference type="PANTHER" id="PTHR33321:SF12">
    <property type="entry name" value="PLANT BASIC SECRETORY PROTEIN (BSP) FAMILY PROTEIN"/>
    <property type="match status" value="1"/>
</dbReference>
<dbReference type="PANTHER" id="PTHR33321">
    <property type="match status" value="1"/>
</dbReference>
<accession>A0A5M3YRP3</accession>
<organism evidence="2 3">
    <name type="scientific">Aspergillus terreus</name>
    <dbReference type="NCBI Taxonomy" id="33178"/>
    <lineage>
        <taxon>Eukaryota</taxon>
        <taxon>Fungi</taxon>
        <taxon>Dikarya</taxon>
        <taxon>Ascomycota</taxon>
        <taxon>Pezizomycotina</taxon>
        <taxon>Eurotiomycetes</taxon>
        <taxon>Eurotiomycetidae</taxon>
        <taxon>Eurotiales</taxon>
        <taxon>Aspergillaceae</taxon>
        <taxon>Aspergillus</taxon>
        <taxon>Aspergillus subgen. Circumdati</taxon>
    </lineage>
</organism>
<dbReference type="VEuPathDB" id="FungiDB:ATEG_00462"/>
<reference evidence="2 3" key="1">
    <citation type="submission" date="2020-01" db="EMBL/GenBank/DDBJ databases">
        <title>Aspergillus terreus IFO 6365 whole genome shotgun sequence.</title>
        <authorList>
            <person name="Kanamasa S."/>
            <person name="Takahashi H."/>
        </authorList>
    </citation>
    <scope>NUCLEOTIDE SEQUENCE [LARGE SCALE GENOMIC DNA]</scope>
    <source>
        <strain evidence="2 3">IFO 6365</strain>
    </source>
</reference>
<evidence type="ECO:0000313" key="2">
    <source>
        <dbReference type="EMBL" id="GFF14394.1"/>
    </source>
</evidence>
<protein>
    <submittedName>
        <fullName evidence="2">PBSP domain protein</fullName>
    </submittedName>
</protein>